<feature type="region of interest" description="Disordered" evidence="1">
    <location>
        <begin position="75"/>
        <end position="108"/>
    </location>
</feature>
<name>M1DK75_SOLTU</name>
<reference evidence="2" key="2">
    <citation type="submission" date="2015-06" db="UniProtKB">
        <authorList>
            <consortium name="EnsemblPlants"/>
        </authorList>
    </citation>
    <scope>IDENTIFICATION</scope>
    <source>
        <strain evidence="2">DM1-3 516 R44</strain>
    </source>
</reference>
<protein>
    <submittedName>
        <fullName evidence="2">Uncharacterized protein</fullName>
    </submittedName>
</protein>
<dbReference type="EnsemblPlants" id="PGSC0003DMT400090352">
    <property type="protein sequence ID" value="PGSC0003DMT400090352"/>
    <property type="gene ID" value="PGSC0003DMG400039923"/>
</dbReference>
<keyword evidence="3" id="KW-1185">Reference proteome</keyword>
<proteinExistence type="predicted"/>
<dbReference type="HOGENOM" id="CLU_2201662_0_0_1"/>
<dbReference type="InParanoid" id="M1DK75"/>
<dbReference type="AlphaFoldDB" id="M1DK75"/>
<accession>M1DK75</accession>
<sequence length="108" mass="12459">MTVYKKYTRERRGPSGQVRKSCAGAGKRTLQRRSRAAGHLRNSFNRKIHKDDEEMEKTIRKVKKGKTRNLLMVSARAHKKPLLNPARNPPSPPECTYTIKNKDDQDQT</sequence>
<evidence type="ECO:0000313" key="3">
    <source>
        <dbReference type="Proteomes" id="UP000011115"/>
    </source>
</evidence>
<dbReference type="PaxDb" id="4113-PGSC0003DMT400090352"/>
<organism evidence="2 3">
    <name type="scientific">Solanum tuberosum</name>
    <name type="common">Potato</name>
    <dbReference type="NCBI Taxonomy" id="4113"/>
    <lineage>
        <taxon>Eukaryota</taxon>
        <taxon>Viridiplantae</taxon>
        <taxon>Streptophyta</taxon>
        <taxon>Embryophyta</taxon>
        <taxon>Tracheophyta</taxon>
        <taxon>Spermatophyta</taxon>
        <taxon>Magnoliopsida</taxon>
        <taxon>eudicotyledons</taxon>
        <taxon>Gunneridae</taxon>
        <taxon>Pentapetalae</taxon>
        <taxon>asterids</taxon>
        <taxon>lamiids</taxon>
        <taxon>Solanales</taxon>
        <taxon>Solanaceae</taxon>
        <taxon>Solanoideae</taxon>
        <taxon>Solaneae</taxon>
        <taxon>Solanum</taxon>
    </lineage>
</organism>
<feature type="region of interest" description="Disordered" evidence="1">
    <location>
        <begin position="1"/>
        <end position="37"/>
    </location>
</feature>
<evidence type="ECO:0000256" key="1">
    <source>
        <dbReference type="SAM" id="MobiDB-lite"/>
    </source>
</evidence>
<dbReference type="Gramene" id="PGSC0003DMT400090352">
    <property type="protein sequence ID" value="PGSC0003DMT400090352"/>
    <property type="gene ID" value="PGSC0003DMG400039923"/>
</dbReference>
<reference evidence="3" key="1">
    <citation type="journal article" date="2011" name="Nature">
        <title>Genome sequence and analysis of the tuber crop potato.</title>
        <authorList>
            <consortium name="The Potato Genome Sequencing Consortium"/>
        </authorList>
    </citation>
    <scope>NUCLEOTIDE SEQUENCE [LARGE SCALE GENOMIC DNA]</scope>
    <source>
        <strain evidence="3">cv. DM1-3 516 R44</strain>
    </source>
</reference>
<evidence type="ECO:0000313" key="2">
    <source>
        <dbReference type="EnsemblPlants" id="PGSC0003DMT400090352"/>
    </source>
</evidence>
<dbReference type="Proteomes" id="UP000011115">
    <property type="component" value="Unassembled WGS sequence"/>
</dbReference>